<dbReference type="SFLD" id="SFLDG01129">
    <property type="entry name" value="C1.5:_HAD__Beta-PGM__Phosphata"/>
    <property type="match status" value="1"/>
</dbReference>
<evidence type="ECO:0000313" key="2">
    <source>
        <dbReference type="Proteomes" id="UP000551501"/>
    </source>
</evidence>
<name>A0A840F0D4_9ACTN</name>
<dbReference type="InterPro" id="IPR036412">
    <property type="entry name" value="HAD-like_sf"/>
</dbReference>
<proteinExistence type="predicted"/>
<reference evidence="1 2" key="1">
    <citation type="submission" date="2020-08" db="EMBL/GenBank/DDBJ databases">
        <title>Sequencing the genomes of 1000 actinobacteria strains.</title>
        <authorList>
            <person name="Klenk H.-P."/>
        </authorList>
    </citation>
    <scope>NUCLEOTIDE SEQUENCE [LARGE SCALE GENOMIC DNA]</scope>
    <source>
        <strain evidence="1 2">DSM 45298</strain>
    </source>
</reference>
<dbReference type="GO" id="GO:0050308">
    <property type="term" value="F:sugar-phosphatase activity"/>
    <property type="evidence" value="ECO:0007669"/>
    <property type="project" value="UniProtKB-EC"/>
</dbReference>
<dbReference type="InterPro" id="IPR051806">
    <property type="entry name" value="HAD-like_SPP"/>
</dbReference>
<dbReference type="Gene3D" id="3.40.50.1000">
    <property type="entry name" value="HAD superfamily/HAD-like"/>
    <property type="match status" value="1"/>
</dbReference>
<dbReference type="SUPFAM" id="SSF56784">
    <property type="entry name" value="HAD-like"/>
    <property type="match status" value="1"/>
</dbReference>
<protein>
    <submittedName>
        <fullName evidence="1">Sugar-phosphatase</fullName>
        <ecNumber evidence="1">3.1.3.23</ecNumber>
    </submittedName>
</protein>
<gene>
    <name evidence="1" type="ORF">BKA16_002505</name>
</gene>
<evidence type="ECO:0000313" key="1">
    <source>
        <dbReference type="EMBL" id="MBB4135953.1"/>
    </source>
</evidence>
<dbReference type="Pfam" id="PF00702">
    <property type="entry name" value="Hydrolase"/>
    <property type="match status" value="1"/>
</dbReference>
<comment type="caution">
    <text evidence="1">The sequence shown here is derived from an EMBL/GenBank/DDBJ whole genome shotgun (WGS) entry which is preliminary data.</text>
</comment>
<dbReference type="EMBL" id="JACIFP010000001">
    <property type="protein sequence ID" value="MBB4135953.1"/>
    <property type="molecule type" value="Genomic_DNA"/>
</dbReference>
<dbReference type="SFLD" id="SFLDS00003">
    <property type="entry name" value="Haloacid_Dehalogenase"/>
    <property type="match status" value="1"/>
</dbReference>
<dbReference type="InterPro" id="IPR023198">
    <property type="entry name" value="PGP-like_dom2"/>
</dbReference>
<keyword evidence="1" id="KW-0378">Hydrolase</keyword>
<dbReference type="PANTHER" id="PTHR43481:SF4">
    <property type="entry name" value="GLYCEROL-1-PHOSPHATE PHOSPHOHYDROLASE 1-RELATED"/>
    <property type="match status" value="1"/>
</dbReference>
<dbReference type="InterPro" id="IPR006439">
    <property type="entry name" value="HAD-SF_hydro_IA"/>
</dbReference>
<dbReference type="Gene3D" id="1.10.150.240">
    <property type="entry name" value="Putative phosphatase, domain 2"/>
    <property type="match status" value="1"/>
</dbReference>
<dbReference type="AlphaFoldDB" id="A0A840F0D4"/>
<dbReference type="NCBIfam" id="TIGR01509">
    <property type="entry name" value="HAD-SF-IA-v3"/>
    <property type="match status" value="1"/>
</dbReference>
<sequence length="215" mass="22405">MTTLSARAVLLDMDGTLVDSDAVVERLIGEWARRHGLDVDRVVRLSHGRQGHEVMAELLPDRPMEQNHIENRELLARETVETDGIVAIPGAAALLTALADVPHALVTSATLALARARMRAAGLGVPAVAVTADDVTESKPSPEGFLRAARLLGVPGSECVVFEDSRAGVAAGRAAGATVVGVGAASADYGADHVVNDLTDVTVGDDSLSIHLLDR</sequence>
<dbReference type="PANTHER" id="PTHR43481">
    <property type="entry name" value="FRUCTOSE-1-PHOSPHATE PHOSPHATASE"/>
    <property type="match status" value="1"/>
</dbReference>
<dbReference type="Proteomes" id="UP000551501">
    <property type="component" value="Unassembled WGS sequence"/>
</dbReference>
<dbReference type="RefSeq" id="WP_183370950.1">
    <property type="nucleotide sequence ID" value="NZ_BAABHL010000040.1"/>
</dbReference>
<dbReference type="EC" id="3.1.3.23" evidence="1"/>
<dbReference type="InterPro" id="IPR023214">
    <property type="entry name" value="HAD_sf"/>
</dbReference>
<organism evidence="1 2">
    <name type="scientific">Gordonia humi</name>
    <dbReference type="NCBI Taxonomy" id="686429"/>
    <lineage>
        <taxon>Bacteria</taxon>
        <taxon>Bacillati</taxon>
        <taxon>Actinomycetota</taxon>
        <taxon>Actinomycetes</taxon>
        <taxon>Mycobacteriales</taxon>
        <taxon>Gordoniaceae</taxon>
        <taxon>Gordonia</taxon>
    </lineage>
</organism>
<accession>A0A840F0D4</accession>
<keyword evidence="2" id="KW-1185">Reference proteome</keyword>